<evidence type="ECO:0000313" key="3">
    <source>
        <dbReference type="WBParaSite" id="Csp11.Scaffold574.g4343.t1"/>
    </source>
</evidence>
<keyword evidence="1" id="KW-0175">Coiled coil</keyword>
<evidence type="ECO:0000256" key="1">
    <source>
        <dbReference type="SAM" id="Coils"/>
    </source>
</evidence>
<dbReference type="WBParaSite" id="Csp11.Scaffold574.g4343.t1">
    <property type="protein sequence ID" value="Csp11.Scaffold574.g4343.t1"/>
    <property type="gene ID" value="Csp11.Scaffold574.g4343"/>
</dbReference>
<proteinExistence type="predicted"/>
<dbReference type="Proteomes" id="UP000095282">
    <property type="component" value="Unplaced"/>
</dbReference>
<reference evidence="3" key="1">
    <citation type="submission" date="2016-11" db="UniProtKB">
        <authorList>
            <consortium name="WormBaseParasite"/>
        </authorList>
    </citation>
    <scope>IDENTIFICATION</scope>
</reference>
<dbReference type="AlphaFoldDB" id="A0A1I7TBL1"/>
<accession>A0A1I7TBL1</accession>
<organism evidence="2 3">
    <name type="scientific">Caenorhabditis tropicalis</name>
    <dbReference type="NCBI Taxonomy" id="1561998"/>
    <lineage>
        <taxon>Eukaryota</taxon>
        <taxon>Metazoa</taxon>
        <taxon>Ecdysozoa</taxon>
        <taxon>Nematoda</taxon>
        <taxon>Chromadorea</taxon>
        <taxon>Rhabditida</taxon>
        <taxon>Rhabditina</taxon>
        <taxon>Rhabditomorpha</taxon>
        <taxon>Rhabditoidea</taxon>
        <taxon>Rhabditidae</taxon>
        <taxon>Peloderinae</taxon>
        <taxon>Caenorhabditis</taxon>
    </lineage>
</organism>
<feature type="coiled-coil region" evidence="1">
    <location>
        <begin position="12"/>
        <end position="84"/>
    </location>
</feature>
<keyword evidence="2" id="KW-1185">Reference proteome</keyword>
<protein>
    <submittedName>
        <fullName evidence="3">Prefoldin subunit beta</fullName>
    </submittedName>
</protein>
<sequence>MVPEMVERVYIINDLLDDKKDVEITIEMLKNEEFEQRYIDREEKTLKFLLRGLRRERKELKEMVEQQIKMLKNLEEEMKVLDDVQV</sequence>
<evidence type="ECO:0000313" key="2">
    <source>
        <dbReference type="Proteomes" id="UP000095282"/>
    </source>
</evidence>
<name>A0A1I7TBL1_9PELO</name>